<feature type="region of interest" description="Disordered" evidence="7">
    <location>
        <begin position="625"/>
        <end position="698"/>
    </location>
</feature>
<organism evidence="9 10">
    <name type="scientific">Diaporthe vaccinii</name>
    <dbReference type="NCBI Taxonomy" id="105482"/>
    <lineage>
        <taxon>Eukaryota</taxon>
        <taxon>Fungi</taxon>
        <taxon>Dikarya</taxon>
        <taxon>Ascomycota</taxon>
        <taxon>Pezizomycotina</taxon>
        <taxon>Sordariomycetes</taxon>
        <taxon>Sordariomycetidae</taxon>
        <taxon>Diaporthales</taxon>
        <taxon>Diaporthaceae</taxon>
        <taxon>Diaporthe</taxon>
        <taxon>Diaporthe eres species complex</taxon>
    </lineage>
</organism>
<dbReference type="Gene3D" id="4.10.240.10">
    <property type="entry name" value="Zn(2)-C6 fungal-type DNA-binding domain"/>
    <property type="match status" value="1"/>
</dbReference>
<dbReference type="PROSITE" id="PS50048">
    <property type="entry name" value="ZN2_CY6_FUNGAL_2"/>
    <property type="match status" value="1"/>
</dbReference>
<dbReference type="PROSITE" id="PS00463">
    <property type="entry name" value="ZN2_CY6_FUNGAL_1"/>
    <property type="match status" value="1"/>
</dbReference>
<dbReference type="SMART" id="SM00066">
    <property type="entry name" value="GAL4"/>
    <property type="match status" value="1"/>
</dbReference>
<proteinExistence type="predicted"/>
<dbReference type="PANTHER" id="PTHR36206:SF4">
    <property type="entry name" value="HYPOTHETICAL CONSERVED PROTEIN (EUROFUNG)-RELATED"/>
    <property type="match status" value="1"/>
</dbReference>
<keyword evidence="6" id="KW-0539">Nucleus</keyword>
<dbReference type="EMBL" id="JBAWTH010000015">
    <property type="protein sequence ID" value="KAL2288694.1"/>
    <property type="molecule type" value="Genomic_DNA"/>
</dbReference>
<feature type="compositionally biased region" description="Polar residues" evidence="7">
    <location>
        <begin position="10"/>
        <end position="25"/>
    </location>
</feature>
<comment type="caution">
    <text evidence="9">The sequence shown here is derived from an EMBL/GenBank/DDBJ whole genome shotgun (WGS) entry which is preliminary data.</text>
</comment>
<keyword evidence="5" id="KW-0804">Transcription</keyword>
<dbReference type="Proteomes" id="UP001600888">
    <property type="component" value="Unassembled WGS sequence"/>
</dbReference>
<evidence type="ECO:0000256" key="4">
    <source>
        <dbReference type="ARBA" id="ARBA00023125"/>
    </source>
</evidence>
<dbReference type="InterPro" id="IPR001138">
    <property type="entry name" value="Zn2Cys6_DnaBD"/>
</dbReference>
<evidence type="ECO:0000313" key="10">
    <source>
        <dbReference type="Proteomes" id="UP001600888"/>
    </source>
</evidence>
<keyword evidence="2" id="KW-0862">Zinc</keyword>
<name>A0ABR4F1X3_9PEZI</name>
<evidence type="ECO:0000256" key="5">
    <source>
        <dbReference type="ARBA" id="ARBA00023163"/>
    </source>
</evidence>
<dbReference type="InterPro" id="IPR052360">
    <property type="entry name" value="Transcr_Regulatory_Proteins"/>
</dbReference>
<dbReference type="Pfam" id="PF00172">
    <property type="entry name" value="Zn_clus"/>
    <property type="match status" value="1"/>
</dbReference>
<evidence type="ECO:0000256" key="7">
    <source>
        <dbReference type="SAM" id="MobiDB-lite"/>
    </source>
</evidence>
<evidence type="ECO:0000256" key="2">
    <source>
        <dbReference type="ARBA" id="ARBA00022833"/>
    </source>
</evidence>
<evidence type="ECO:0000313" key="9">
    <source>
        <dbReference type="EMBL" id="KAL2288693.1"/>
    </source>
</evidence>
<feature type="region of interest" description="Disordered" evidence="7">
    <location>
        <begin position="79"/>
        <end position="102"/>
    </location>
</feature>
<dbReference type="CDD" id="cd00067">
    <property type="entry name" value="GAL4"/>
    <property type="match status" value="1"/>
</dbReference>
<keyword evidence="1" id="KW-0479">Metal-binding</keyword>
<dbReference type="SUPFAM" id="SSF57701">
    <property type="entry name" value="Zn2/Cys6 DNA-binding domain"/>
    <property type="match status" value="1"/>
</dbReference>
<sequence>MLALPAGQTLVHQSIMTPGTNQRNGPPSPAPTTTSSTSNDPPKQRRARTSKPKVKTGCNNCKQRRIKCDEKRPACSQCVRSKKDCSGYPPPPRSARPFEEVRIAPRPRVAGQESLAAAAAIKPQPLQPAQPAQSTQSTQSTQLPPRRLSKFYHRYTPPQTPVVQQNSMTLYRPSTCPVPEQDGLYFQLFQAHTANELSGYFDSTFWSRLVLQECHSEDAVRHAVVALGALYKTLDKHCESPPSSPAAAVSTVDTAWQHWEVAVRSYSSACTSLVSVAGQDSGANRTRLMASVLLACFDSFIGDHKQAIKQIQTGLGLLEQLRAQRRRAFLSRPEEPVEDEIIQMFTRLAIQAKSYDMAFHFPKPYVIQLIQPSTDPSSPSSEVGSPLSLHQDPIPEQFDSLHEARIAWDTLCEQMFRFTERLFAQASGDGPMGVLPASLRQYGLSFRGRIEAWADAFEHILSSRFSPGVSSQEKAAIAVLKMFQIMGQVLFLMTFSDSEQHFDVFQPQFKTIVDLGLEVVGDEERRAAERRCPDPRRCHHHDSQEPDIFGGQTYMANHIKPSFSADLGIVPPLYVVATKCRSPLLRRQAIQLLRSSSRREGMWDSELTARIGTWIMNIEEEEDQLPIMTPGRSPADSFSDAGGFSPQPATANGNGMSPKPRQAPNGSPELGDKLGPGGNARWDMRRESTTSSLAAAQRTVPEAKRVMVKAVEFDLKRHSAVLQCGSRSTAAGSPDLKTRVTQIIW</sequence>
<keyword evidence="3" id="KW-0805">Transcription regulation</keyword>
<dbReference type="EMBL" id="JBAWTH010000015">
    <property type="protein sequence ID" value="KAL2288693.1"/>
    <property type="molecule type" value="Genomic_DNA"/>
</dbReference>
<feature type="region of interest" description="Disordered" evidence="7">
    <location>
        <begin position="1"/>
        <end position="59"/>
    </location>
</feature>
<reference evidence="9 10" key="1">
    <citation type="submission" date="2024-03" db="EMBL/GenBank/DDBJ databases">
        <title>A high-quality draft genome sequence of Diaporthe vaccinii, a causative agent of upright dieback and viscid rot disease in cranberry plants.</title>
        <authorList>
            <person name="Sarrasin M."/>
            <person name="Lang B.F."/>
            <person name="Burger G."/>
        </authorList>
    </citation>
    <scope>NUCLEOTIDE SEQUENCE [LARGE SCALE GENOMIC DNA]</scope>
    <source>
        <strain evidence="9 10">IS7</strain>
    </source>
</reference>
<evidence type="ECO:0000256" key="6">
    <source>
        <dbReference type="ARBA" id="ARBA00023242"/>
    </source>
</evidence>
<evidence type="ECO:0000256" key="3">
    <source>
        <dbReference type="ARBA" id="ARBA00023015"/>
    </source>
</evidence>
<accession>A0ABR4F1X3</accession>
<keyword evidence="10" id="KW-1185">Reference proteome</keyword>
<evidence type="ECO:0000256" key="1">
    <source>
        <dbReference type="ARBA" id="ARBA00022723"/>
    </source>
</evidence>
<evidence type="ECO:0000259" key="8">
    <source>
        <dbReference type="PROSITE" id="PS50048"/>
    </source>
</evidence>
<keyword evidence="4" id="KW-0238">DNA-binding</keyword>
<protein>
    <recommendedName>
        <fullName evidence="8">Zn(2)-C6 fungal-type domain-containing protein</fullName>
    </recommendedName>
</protein>
<feature type="domain" description="Zn(2)-C6 fungal-type" evidence="8">
    <location>
        <begin position="57"/>
        <end position="86"/>
    </location>
</feature>
<dbReference type="InterPro" id="IPR036864">
    <property type="entry name" value="Zn2-C6_fun-type_DNA-bd_sf"/>
</dbReference>
<gene>
    <name evidence="9" type="ORF">FJTKL_03383</name>
</gene>
<dbReference type="PANTHER" id="PTHR36206">
    <property type="entry name" value="ASPERCRYPTIN BIOSYNTHESIS CLUSTER-SPECIFIC TRANSCRIPTION REGULATOR ATNN-RELATED"/>
    <property type="match status" value="1"/>
</dbReference>
<feature type="region of interest" description="Disordered" evidence="7">
    <location>
        <begin position="124"/>
        <end position="145"/>
    </location>
</feature>
<feature type="compositionally biased region" description="Basic residues" evidence="7">
    <location>
        <begin position="44"/>
        <end position="54"/>
    </location>
</feature>